<sequence length="77" mass="8277">MGMRMRMRVGTAFGWLAGSVAQVVFLVRGLWGTHGTDGRSLSGGLRFERKGVSGVLTPVLPTTTTTTSYYSLPKILS</sequence>
<dbReference type="Proteomes" id="UP001363622">
    <property type="component" value="Unassembled WGS sequence"/>
</dbReference>
<dbReference type="EMBL" id="JBBPHU010000009">
    <property type="protein sequence ID" value="KAK7513980.1"/>
    <property type="molecule type" value="Genomic_DNA"/>
</dbReference>
<name>A0ABR1KHX8_9PEZI</name>
<accession>A0ABR1KHX8</accession>
<proteinExistence type="predicted"/>
<reference evidence="1 2" key="1">
    <citation type="submission" date="2024-04" db="EMBL/GenBank/DDBJ databases">
        <title>Phyllosticta paracitricarpa is synonymous to the EU quarantine fungus P. citricarpa based on phylogenomic analyses.</title>
        <authorList>
            <consortium name="Lawrence Berkeley National Laboratory"/>
            <person name="Van Ingen-Buijs V.A."/>
            <person name="Van Westerhoven A.C."/>
            <person name="Haridas S."/>
            <person name="Skiadas P."/>
            <person name="Martin F."/>
            <person name="Groenewald J.Z."/>
            <person name="Crous P.W."/>
            <person name="Seidl M.F."/>
        </authorList>
    </citation>
    <scope>NUCLEOTIDE SEQUENCE [LARGE SCALE GENOMIC DNA]</scope>
    <source>
        <strain evidence="1 2">CBS 123371</strain>
    </source>
</reference>
<gene>
    <name evidence="1" type="ORF">IWZ03DRAFT_383537</name>
</gene>
<evidence type="ECO:0000313" key="2">
    <source>
        <dbReference type="Proteomes" id="UP001363622"/>
    </source>
</evidence>
<evidence type="ECO:0008006" key="3">
    <source>
        <dbReference type="Google" id="ProtNLM"/>
    </source>
</evidence>
<organism evidence="1 2">
    <name type="scientific">Phyllosticta citriasiana</name>
    <dbReference type="NCBI Taxonomy" id="595635"/>
    <lineage>
        <taxon>Eukaryota</taxon>
        <taxon>Fungi</taxon>
        <taxon>Dikarya</taxon>
        <taxon>Ascomycota</taxon>
        <taxon>Pezizomycotina</taxon>
        <taxon>Dothideomycetes</taxon>
        <taxon>Dothideomycetes incertae sedis</taxon>
        <taxon>Botryosphaeriales</taxon>
        <taxon>Phyllostictaceae</taxon>
        <taxon>Phyllosticta</taxon>
    </lineage>
</organism>
<comment type="caution">
    <text evidence="1">The sequence shown here is derived from an EMBL/GenBank/DDBJ whole genome shotgun (WGS) entry which is preliminary data.</text>
</comment>
<protein>
    <recommendedName>
        <fullName evidence="3">Secreted protein</fullName>
    </recommendedName>
</protein>
<keyword evidence="2" id="KW-1185">Reference proteome</keyword>
<evidence type="ECO:0000313" key="1">
    <source>
        <dbReference type="EMBL" id="KAK7513980.1"/>
    </source>
</evidence>